<name>A0A6A3IQK7_9STRA</name>
<dbReference type="EMBL" id="QXFT01002439">
    <property type="protein sequence ID" value="KAE9298245.1"/>
    <property type="molecule type" value="Genomic_DNA"/>
</dbReference>
<evidence type="ECO:0000313" key="2">
    <source>
        <dbReference type="EMBL" id="KAE8988149.1"/>
    </source>
</evidence>
<evidence type="ECO:0000313" key="5">
    <source>
        <dbReference type="Proteomes" id="UP000434957"/>
    </source>
</evidence>
<evidence type="ECO:0000313" key="1">
    <source>
        <dbReference type="EMBL" id="KAE8985229.1"/>
    </source>
</evidence>
<protein>
    <submittedName>
        <fullName evidence="1">Uncharacterized protein</fullName>
    </submittedName>
</protein>
<comment type="caution">
    <text evidence="1">The sequence shown here is derived from an EMBL/GenBank/DDBJ whole genome shotgun (WGS) entry which is preliminary data.</text>
</comment>
<dbReference type="AlphaFoldDB" id="A0A6A3IQK7"/>
<dbReference type="EMBL" id="QXFV01002418">
    <property type="protein sequence ID" value="KAE8988149.1"/>
    <property type="molecule type" value="Genomic_DNA"/>
</dbReference>
<sequence length="60" mass="6507">MRTSSALTQIASCIARCFFCFGPASVAGSREAQFSSLCCSFAVFSSFCQRMDVVMLVHVL</sequence>
<evidence type="ECO:0000313" key="3">
    <source>
        <dbReference type="EMBL" id="KAE9298245.1"/>
    </source>
</evidence>
<dbReference type="Proteomes" id="UP000435112">
    <property type="component" value="Unassembled WGS sequence"/>
</dbReference>
<dbReference type="EMBL" id="QXFU01002478">
    <property type="protein sequence ID" value="KAE8985229.1"/>
    <property type="molecule type" value="Genomic_DNA"/>
</dbReference>
<accession>A0A6A3IQK7</accession>
<proteinExistence type="predicted"/>
<keyword evidence="5" id="KW-1185">Reference proteome</keyword>
<evidence type="ECO:0000313" key="6">
    <source>
        <dbReference type="Proteomes" id="UP000435112"/>
    </source>
</evidence>
<organism evidence="1 6">
    <name type="scientific">Phytophthora rubi</name>
    <dbReference type="NCBI Taxonomy" id="129364"/>
    <lineage>
        <taxon>Eukaryota</taxon>
        <taxon>Sar</taxon>
        <taxon>Stramenopiles</taxon>
        <taxon>Oomycota</taxon>
        <taxon>Peronosporomycetes</taxon>
        <taxon>Peronosporales</taxon>
        <taxon>Peronosporaceae</taxon>
        <taxon>Phytophthora</taxon>
    </lineage>
</organism>
<dbReference type="Proteomes" id="UP000434957">
    <property type="component" value="Unassembled WGS sequence"/>
</dbReference>
<reference evidence="4 6" key="1">
    <citation type="submission" date="2018-09" db="EMBL/GenBank/DDBJ databases">
        <title>Genomic investigation of the strawberry pathogen Phytophthora fragariae indicates pathogenicity is determined by transcriptional variation in three key races.</title>
        <authorList>
            <person name="Adams T.M."/>
            <person name="Armitage A.D."/>
            <person name="Sobczyk M.K."/>
            <person name="Bates H.J."/>
            <person name="Dunwell J.M."/>
            <person name="Nellist C.F."/>
            <person name="Harrison R.J."/>
        </authorList>
    </citation>
    <scope>NUCLEOTIDE SEQUENCE [LARGE SCALE GENOMIC DNA]</scope>
    <source>
        <strain evidence="2 4">SCRP249</strain>
        <strain evidence="1 6">SCRP324</strain>
        <strain evidence="3 5">SCRP333</strain>
    </source>
</reference>
<evidence type="ECO:0000313" key="4">
    <source>
        <dbReference type="Proteomes" id="UP000429607"/>
    </source>
</evidence>
<gene>
    <name evidence="2" type="ORF">PR001_g22126</name>
    <name evidence="1" type="ORF">PR002_g22699</name>
    <name evidence="3" type="ORF">PR003_g23294</name>
</gene>
<dbReference type="Proteomes" id="UP000429607">
    <property type="component" value="Unassembled WGS sequence"/>
</dbReference>